<dbReference type="GO" id="GO:0005829">
    <property type="term" value="C:cytosol"/>
    <property type="evidence" value="ECO:0007669"/>
    <property type="project" value="TreeGrafter"/>
</dbReference>
<evidence type="ECO:0000256" key="5">
    <source>
        <dbReference type="ARBA" id="ARBA00022840"/>
    </source>
</evidence>
<comment type="catalytic activity">
    <reaction evidence="7 8">
        <text>CMP + ATP = CDP + ADP</text>
        <dbReference type="Rhea" id="RHEA:11600"/>
        <dbReference type="ChEBI" id="CHEBI:30616"/>
        <dbReference type="ChEBI" id="CHEBI:58069"/>
        <dbReference type="ChEBI" id="CHEBI:60377"/>
        <dbReference type="ChEBI" id="CHEBI:456216"/>
        <dbReference type="EC" id="2.7.4.25"/>
    </reaction>
</comment>
<evidence type="ECO:0000256" key="8">
    <source>
        <dbReference type="HAMAP-Rule" id="MF_00238"/>
    </source>
</evidence>
<dbReference type="EMBL" id="CP035107">
    <property type="protein sequence ID" value="QAR30680.1"/>
    <property type="molecule type" value="Genomic_DNA"/>
</dbReference>
<keyword evidence="2 8" id="KW-0808">Transferase</keyword>
<keyword evidence="5 8" id="KW-0067">ATP-binding</keyword>
<reference evidence="10 11" key="1">
    <citation type="submission" date="2019-01" db="EMBL/GenBank/DDBJ databases">
        <title>Whole Genome of Ornithobacterium rhinotracheale FARPER-174b.</title>
        <authorList>
            <person name="Tataje-Lavanda L.A."/>
            <person name="Montalvan A."/>
            <person name="Montesinos R."/>
            <person name="Zimic M."/>
            <person name="Fernandez-Sanchez M."/>
            <person name="Fernandez-Diaz M."/>
        </authorList>
    </citation>
    <scope>NUCLEOTIDE SEQUENCE [LARGE SCALE GENOMIC DNA]</scope>
    <source>
        <strain evidence="10 11">FARPER-174b</strain>
    </source>
</reference>
<keyword evidence="3 8" id="KW-0547">Nucleotide-binding</keyword>
<evidence type="ECO:0000256" key="4">
    <source>
        <dbReference type="ARBA" id="ARBA00022777"/>
    </source>
</evidence>
<dbReference type="Proteomes" id="UP000287701">
    <property type="component" value="Chromosome"/>
</dbReference>
<dbReference type="OrthoDB" id="9807434at2"/>
<dbReference type="InterPro" id="IPR011994">
    <property type="entry name" value="Cytidylate_kinase_dom"/>
</dbReference>
<evidence type="ECO:0000259" key="9">
    <source>
        <dbReference type="Pfam" id="PF02224"/>
    </source>
</evidence>
<evidence type="ECO:0000313" key="10">
    <source>
        <dbReference type="EMBL" id="QAR30680.1"/>
    </source>
</evidence>
<comment type="subcellular location">
    <subcellularLocation>
        <location evidence="8">Cytoplasm</location>
    </subcellularLocation>
</comment>
<dbReference type="AlphaFoldDB" id="A0A3R5XTF3"/>
<proteinExistence type="inferred from homology"/>
<protein>
    <recommendedName>
        <fullName evidence="8">Cytidylate kinase</fullName>
        <shortName evidence="8">CK</shortName>
        <ecNumber evidence="8">2.7.4.25</ecNumber>
    </recommendedName>
    <alternativeName>
        <fullName evidence="8">Cytidine monophosphate kinase</fullName>
        <shortName evidence="8">CMP kinase</shortName>
    </alternativeName>
</protein>
<accession>A0A3R5XTF3</accession>
<dbReference type="InterPro" id="IPR027417">
    <property type="entry name" value="P-loop_NTPase"/>
</dbReference>
<dbReference type="Pfam" id="PF02224">
    <property type="entry name" value="Cytidylate_kin"/>
    <property type="match status" value="1"/>
</dbReference>
<dbReference type="PANTHER" id="PTHR21299:SF2">
    <property type="entry name" value="CYTIDYLATE KINASE"/>
    <property type="match status" value="1"/>
</dbReference>
<sequence length="227" mass="25909">MSNQYIIIAIDGFSSTGKSTIAKQVAKRKNLIHVDTGAMYRAVTLYATQNNLIDEKGNVDDDFANHLSEISIEFKYNKAEQINETYLNGQNVENEIREMRVANVVSFIAAIPEVRAFLVEQQRDMGKKQSLVMDGRDIGTVVFPEADYKFFITARPEVRAKRRYDELIAKGKNVNLEEITQNVIERDHIDTTRAISPLKKAEDAIEIDNSDLNREETLEKVLSYLKF</sequence>
<gene>
    <name evidence="8" type="primary">cmk</name>
    <name evidence="10" type="ORF">EQP59_04660</name>
</gene>
<feature type="binding site" evidence="8">
    <location>
        <begin position="12"/>
        <end position="20"/>
    </location>
    <ligand>
        <name>ATP</name>
        <dbReference type="ChEBI" id="CHEBI:30616"/>
    </ligand>
</feature>
<evidence type="ECO:0000256" key="3">
    <source>
        <dbReference type="ARBA" id="ARBA00022741"/>
    </source>
</evidence>
<feature type="domain" description="Cytidylate kinase" evidence="9">
    <location>
        <begin position="8"/>
        <end position="226"/>
    </location>
</feature>
<evidence type="ECO:0000256" key="7">
    <source>
        <dbReference type="ARBA" id="ARBA00048478"/>
    </source>
</evidence>
<keyword evidence="8" id="KW-0963">Cytoplasm</keyword>
<evidence type="ECO:0000313" key="11">
    <source>
        <dbReference type="Proteomes" id="UP000287701"/>
    </source>
</evidence>
<dbReference type="GO" id="GO:0005524">
    <property type="term" value="F:ATP binding"/>
    <property type="evidence" value="ECO:0007669"/>
    <property type="project" value="UniProtKB-UniRule"/>
</dbReference>
<dbReference type="CDD" id="cd02020">
    <property type="entry name" value="CMPK"/>
    <property type="match status" value="1"/>
</dbReference>
<dbReference type="GO" id="GO:0036430">
    <property type="term" value="F:CMP kinase activity"/>
    <property type="evidence" value="ECO:0007669"/>
    <property type="project" value="RHEA"/>
</dbReference>
<comment type="similarity">
    <text evidence="1 8">Belongs to the cytidylate kinase family. Type 1 subfamily.</text>
</comment>
<dbReference type="PANTHER" id="PTHR21299">
    <property type="entry name" value="CYTIDYLATE KINASE/PANTOATE-BETA-ALANINE LIGASE"/>
    <property type="match status" value="1"/>
</dbReference>
<dbReference type="GO" id="GO:0036431">
    <property type="term" value="F:dCMP kinase activity"/>
    <property type="evidence" value="ECO:0007669"/>
    <property type="project" value="InterPro"/>
</dbReference>
<dbReference type="HAMAP" id="MF_00238">
    <property type="entry name" value="Cytidyl_kinase_type1"/>
    <property type="match status" value="1"/>
</dbReference>
<dbReference type="GO" id="GO:0015949">
    <property type="term" value="P:nucleobase-containing small molecule interconversion"/>
    <property type="evidence" value="ECO:0007669"/>
    <property type="project" value="TreeGrafter"/>
</dbReference>
<evidence type="ECO:0000256" key="6">
    <source>
        <dbReference type="ARBA" id="ARBA00047615"/>
    </source>
</evidence>
<dbReference type="InterPro" id="IPR003136">
    <property type="entry name" value="Cytidylate_kin"/>
</dbReference>
<dbReference type="RefSeq" id="WP_128501159.1">
    <property type="nucleotide sequence ID" value="NZ_CP035107.1"/>
</dbReference>
<dbReference type="SUPFAM" id="SSF52540">
    <property type="entry name" value="P-loop containing nucleoside triphosphate hydrolases"/>
    <property type="match status" value="1"/>
</dbReference>
<dbReference type="Gene3D" id="3.40.50.300">
    <property type="entry name" value="P-loop containing nucleotide triphosphate hydrolases"/>
    <property type="match status" value="1"/>
</dbReference>
<evidence type="ECO:0000256" key="2">
    <source>
        <dbReference type="ARBA" id="ARBA00022679"/>
    </source>
</evidence>
<name>A0A3R5XTF3_ORNRH</name>
<dbReference type="GO" id="GO:0006220">
    <property type="term" value="P:pyrimidine nucleotide metabolic process"/>
    <property type="evidence" value="ECO:0007669"/>
    <property type="project" value="UniProtKB-UniRule"/>
</dbReference>
<dbReference type="NCBIfam" id="TIGR00017">
    <property type="entry name" value="cmk"/>
    <property type="match status" value="1"/>
</dbReference>
<organism evidence="10 11">
    <name type="scientific">Ornithobacterium rhinotracheale</name>
    <dbReference type="NCBI Taxonomy" id="28251"/>
    <lineage>
        <taxon>Bacteria</taxon>
        <taxon>Pseudomonadati</taxon>
        <taxon>Bacteroidota</taxon>
        <taxon>Flavobacteriia</taxon>
        <taxon>Flavobacteriales</taxon>
        <taxon>Weeksellaceae</taxon>
        <taxon>Ornithobacterium</taxon>
    </lineage>
</organism>
<keyword evidence="4 8" id="KW-0418">Kinase</keyword>
<evidence type="ECO:0000256" key="1">
    <source>
        <dbReference type="ARBA" id="ARBA00009427"/>
    </source>
</evidence>
<dbReference type="EC" id="2.7.4.25" evidence="8"/>
<comment type="catalytic activity">
    <reaction evidence="6 8">
        <text>dCMP + ATP = dCDP + ADP</text>
        <dbReference type="Rhea" id="RHEA:25094"/>
        <dbReference type="ChEBI" id="CHEBI:30616"/>
        <dbReference type="ChEBI" id="CHEBI:57566"/>
        <dbReference type="ChEBI" id="CHEBI:58593"/>
        <dbReference type="ChEBI" id="CHEBI:456216"/>
        <dbReference type="EC" id="2.7.4.25"/>
    </reaction>
</comment>